<dbReference type="eggNOG" id="COG1999">
    <property type="taxonomic scope" value="Bacteria"/>
</dbReference>
<evidence type="ECO:0000256" key="2">
    <source>
        <dbReference type="ARBA" id="ARBA00023008"/>
    </source>
</evidence>
<keyword evidence="5" id="KW-0472">Membrane</keyword>
<dbReference type="PANTHER" id="PTHR12151:SF25">
    <property type="entry name" value="LINALOOL DEHYDRATASE_ISOMERASE DOMAIN-CONTAINING PROTEIN"/>
    <property type="match status" value="1"/>
</dbReference>
<keyword evidence="2 3" id="KW-0186">Copper</keyword>
<organism evidence="7 8">
    <name type="scientific">Paenibacillus pini JCM 16418</name>
    <dbReference type="NCBI Taxonomy" id="1236976"/>
    <lineage>
        <taxon>Bacteria</taxon>
        <taxon>Bacillati</taxon>
        <taxon>Bacillota</taxon>
        <taxon>Bacilli</taxon>
        <taxon>Bacillales</taxon>
        <taxon>Paenibacillaceae</taxon>
        <taxon>Paenibacillus</taxon>
    </lineage>
</organism>
<evidence type="ECO:0000256" key="3">
    <source>
        <dbReference type="PIRSR" id="PIRSR603782-1"/>
    </source>
</evidence>
<dbReference type="InterPro" id="IPR013766">
    <property type="entry name" value="Thioredoxin_domain"/>
</dbReference>
<feature type="binding site" evidence="3">
    <location>
        <position position="84"/>
    </location>
    <ligand>
        <name>Cu cation</name>
        <dbReference type="ChEBI" id="CHEBI:23378"/>
    </ligand>
</feature>
<dbReference type="InterPro" id="IPR036249">
    <property type="entry name" value="Thioredoxin-like_sf"/>
</dbReference>
<protein>
    <submittedName>
        <fullName evidence="7">Cytochrome oxidase biogenesis protein Sco1/SenC/PrrC</fullName>
    </submittedName>
</protein>
<keyword evidence="8" id="KW-1185">Reference proteome</keyword>
<keyword evidence="3" id="KW-0479">Metal-binding</keyword>
<feature type="binding site" evidence="3">
    <location>
        <position position="88"/>
    </location>
    <ligand>
        <name>Cu cation</name>
        <dbReference type="ChEBI" id="CHEBI:23378"/>
    </ligand>
</feature>
<feature type="binding site" evidence="3">
    <location>
        <position position="175"/>
    </location>
    <ligand>
        <name>Cu cation</name>
        <dbReference type="ChEBI" id="CHEBI:23378"/>
    </ligand>
</feature>
<dbReference type="Pfam" id="PF02630">
    <property type="entry name" value="SCO1-SenC"/>
    <property type="match status" value="1"/>
</dbReference>
<evidence type="ECO:0000313" key="7">
    <source>
        <dbReference type="EMBL" id="GAF08008.1"/>
    </source>
</evidence>
<comment type="caution">
    <text evidence="7">The sequence shown here is derived from an EMBL/GenBank/DDBJ whole genome shotgun (WGS) entry which is preliminary data.</text>
</comment>
<keyword evidence="5" id="KW-1133">Transmembrane helix</keyword>
<proteinExistence type="inferred from homology"/>
<keyword evidence="4" id="KW-1015">Disulfide bond</keyword>
<dbReference type="SUPFAM" id="SSF52833">
    <property type="entry name" value="Thioredoxin-like"/>
    <property type="match status" value="1"/>
</dbReference>
<feature type="disulfide bond" description="Redox-active" evidence="4">
    <location>
        <begin position="84"/>
        <end position="88"/>
    </location>
</feature>
<dbReference type="InterPro" id="IPR003782">
    <property type="entry name" value="SCO1/SenC"/>
</dbReference>
<evidence type="ECO:0000259" key="6">
    <source>
        <dbReference type="PROSITE" id="PS51352"/>
    </source>
</evidence>
<dbReference type="CDD" id="cd02968">
    <property type="entry name" value="SCO"/>
    <property type="match status" value="1"/>
</dbReference>
<evidence type="ECO:0000256" key="5">
    <source>
        <dbReference type="SAM" id="Phobius"/>
    </source>
</evidence>
<feature type="domain" description="Thioredoxin" evidence="6">
    <location>
        <begin position="46"/>
        <end position="214"/>
    </location>
</feature>
<dbReference type="Gene3D" id="3.40.30.10">
    <property type="entry name" value="Glutaredoxin"/>
    <property type="match status" value="1"/>
</dbReference>
<evidence type="ECO:0000256" key="4">
    <source>
        <dbReference type="PIRSR" id="PIRSR603782-2"/>
    </source>
</evidence>
<dbReference type="Proteomes" id="UP000019364">
    <property type="component" value="Unassembled WGS sequence"/>
</dbReference>
<keyword evidence="5" id="KW-0812">Transmembrane</keyword>
<dbReference type="PANTHER" id="PTHR12151">
    <property type="entry name" value="ELECTRON TRANSPORT PROTIN SCO1/SENC FAMILY MEMBER"/>
    <property type="match status" value="1"/>
</dbReference>
<dbReference type="AlphaFoldDB" id="W7YJZ1"/>
<dbReference type="STRING" id="1236976.JCM16418_2044"/>
<dbReference type="GO" id="GO:0046872">
    <property type="term" value="F:metal ion binding"/>
    <property type="evidence" value="ECO:0007669"/>
    <property type="project" value="UniProtKB-KW"/>
</dbReference>
<dbReference type="PROSITE" id="PS51352">
    <property type="entry name" value="THIOREDOXIN_2"/>
    <property type="match status" value="1"/>
</dbReference>
<accession>W7YJZ1</accession>
<evidence type="ECO:0000256" key="1">
    <source>
        <dbReference type="ARBA" id="ARBA00010996"/>
    </source>
</evidence>
<sequence length="214" mass="24620">MGFFAKKGRFGQMWKRYKWTWILLAVVVVVAGFLVVNSLGLGKEKLPVISTVENFSFENVDGKTVTLDDTKGKVRLFYFFYTSCPDVCPITTFMLSQTQKQLIKDGLFNKDVQFVSISFDPKVDTREKIKQFGDKFYVDYNGWYFLRGEDQKIRDIAEKSFKIGIIGDNKDNYSHSNLIALVDRDNQVRKLYNANDTENVTAEVLAKDVKDLAK</sequence>
<dbReference type="EMBL" id="BAVZ01000005">
    <property type="protein sequence ID" value="GAF08008.1"/>
    <property type="molecule type" value="Genomic_DNA"/>
</dbReference>
<evidence type="ECO:0000313" key="8">
    <source>
        <dbReference type="Proteomes" id="UP000019364"/>
    </source>
</evidence>
<feature type="transmembrane region" description="Helical" evidence="5">
    <location>
        <begin position="21"/>
        <end position="41"/>
    </location>
</feature>
<comment type="similarity">
    <text evidence="1">Belongs to the SCO1/2 family.</text>
</comment>
<name>W7YJZ1_9BACL</name>
<gene>
    <name evidence="7" type="ORF">JCM16418_2044</name>
</gene>
<reference evidence="7 8" key="1">
    <citation type="journal article" date="2014" name="Genome Announc.">
        <title>Draft Genome Sequence of Paenibacillus pini JCM 16418T, Isolated from the Rhizosphere of Pine Tree.</title>
        <authorList>
            <person name="Yuki M."/>
            <person name="Oshima K."/>
            <person name="Suda W."/>
            <person name="Oshida Y."/>
            <person name="Kitamura K."/>
            <person name="Iida Y."/>
            <person name="Hattori M."/>
            <person name="Ohkuma M."/>
        </authorList>
    </citation>
    <scope>NUCLEOTIDE SEQUENCE [LARGE SCALE GENOMIC DNA]</scope>
    <source>
        <strain evidence="7 8">JCM 16418</strain>
    </source>
</reference>